<keyword evidence="10" id="KW-1185">Reference proteome</keyword>
<sequence>MDSPGLPPGSPMFDDDEEGTFPCKGCGKILEEGKAFELSGNRWHIECFRCNKCQTLLDSDANLLLLGDGSLICNNCTYSCTACRNKIEDLAILTGDQAFCAGCFRCRNCKRKIENLKYARTSQGIFCMSCHETLMARRRKRGKVQKTPTMGSNVPSPMLSLDKSLPSLPLSPRPRPPVNRTTSSISGHTLDQLSPLVVSASGNELRSAPRPHRYSMNSQVSEHSADGAGYDPYSSFIPVVLDPSPAPPAALPSTAYRPNRTSSYDPYYQERSMRESPGNVRPSFERKGSEPIPYHETDKSRRPPPHIASQEKGRQIPGNGDSMDMGRRSGDSDRNGGDKKEKLYFSKDLTSTYSSPYISREPSKQGPDSDTASSKSRSTILAKDSLGNAQDREHFKLGEVPRERKRSLGTPKIMDGEELDPHEISVSFSPIDLETAPPVATPEIPPRGDSYNPPLSRGDSPASAARKPIDSESPVHSASSSGHSQRSHGTSGSNASAITAAESPEVGLGAKGAVDSKPGIKINTTTTVSNITYQQDPTFSSQIALVQKPGAPQRPSTAHASGSSSFSPQGESAGSDGSVLPPPFKSPVSDLSMEEDIARVFGGGDTSASILRRVSNAARHGRSFSDLATRTGSPPRWPRSPSGGDPGYLTLEGDITSPTSLGGKDDTLTLKHELRRSTQRIAELEARLNSTASAKVLDSNIAEKRNTVALLETEREAFLRELMVIKERVDAAKDGQPLNMEELKSDLIHGLTRELEDLKMTLKSEIQSLVAQRDQLTEEVENFARLRDQAIQDTEQLNLKNAQLADLNNELTRRIQGQFKANKTPVNGLGIYTGNAADLLDVKDQNEKRPSTATATSVSSSNMVGQVNDTTHTHHHHEATEVFTAQKVTSLKNGPQIKKTFWKKGGAVMKGAGKGVNKLFAGSDQREGWPGDHLNGVDSPGSLKPGGPDTPGGKIFGTQKKWMKTKGGQNGLGAAGSTATISDGVLPLFGTDLEQRAEYEGNRIPNVVQKCIQEVEVRGMDFEGIYRKSGGASQMRHIQEAFERGDDSPFDSNVDICGVTSVLKQYFRNLPTPLLTYDIYERFVDTTTVFEEETRIKIVKDLVDELPSIHRDCLQFVIFHLARVAARRDENLMNSRNLAVVFAPTLLRFTSDEREMTDMHAKNNAIQFLIDHNESIF</sequence>
<dbReference type="CDD" id="cd00159">
    <property type="entry name" value="RhoGAP"/>
    <property type="match status" value="1"/>
</dbReference>
<dbReference type="FunFam" id="1.10.555.10:FF:000043">
    <property type="entry name" value="Rho GTPase activator Rga"/>
    <property type="match status" value="1"/>
</dbReference>
<dbReference type="SMART" id="SM00132">
    <property type="entry name" value="LIM"/>
    <property type="match status" value="2"/>
</dbReference>
<gene>
    <name evidence="9" type="ORF">C7212DRAFT_284982</name>
</gene>
<feature type="domain" description="LIM zinc-binding" evidence="7">
    <location>
        <begin position="21"/>
        <end position="83"/>
    </location>
</feature>
<reference evidence="9 10" key="1">
    <citation type="submission" date="2018-03" db="EMBL/GenBank/DDBJ databases">
        <title>Genomes of Pezizomycetes fungi and the evolution of truffles.</title>
        <authorList>
            <person name="Murat C."/>
            <person name="Payen T."/>
            <person name="Noel B."/>
            <person name="Kuo A."/>
            <person name="Martin F.M."/>
        </authorList>
    </citation>
    <scope>NUCLEOTIDE SEQUENCE [LARGE SCALE GENOMIC DNA]</scope>
    <source>
        <strain evidence="9">091103-1</strain>
    </source>
</reference>
<dbReference type="InterPro" id="IPR001781">
    <property type="entry name" value="Znf_LIM"/>
</dbReference>
<evidence type="ECO:0000313" key="9">
    <source>
        <dbReference type="EMBL" id="PWW73157.1"/>
    </source>
</evidence>
<feature type="region of interest" description="Disordered" evidence="6">
    <location>
        <begin position="138"/>
        <end position="227"/>
    </location>
</feature>
<dbReference type="PROSITE" id="PS00478">
    <property type="entry name" value="LIM_DOMAIN_1"/>
    <property type="match status" value="1"/>
</dbReference>
<dbReference type="GO" id="GO:0007165">
    <property type="term" value="P:signal transduction"/>
    <property type="evidence" value="ECO:0007669"/>
    <property type="project" value="InterPro"/>
</dbReference>
<dbReference type="EMBL" id="PYWC01000086">
    <property type="protein sequence ID" value="PWW73157.1"/>
    <property type="molecule type" value="Genomic_DNA"/>
</dbReference>
<feature type="compositionally biased region" description="Basic and acidic residues" evidence="6">
    <location>
        <begin position="283"/>
        <end position="301"/>
    </location>
</feature>
<dbReference type="PROSITE" id="PS50238">
    <property type="entry name" value="RHOGAP"/>
    <property type="match status" value="1"/>
</dbReference>
<keyword evidence="3 4" id="KW-0862">Zinc</keyword>
<feature type="coiled-coil region" evidence="5">
    <location>
        <begin position="752"/>
        <end position="814"/>
    </location>
</feature>
<protein>
    <submittedName>
        <fullName evidence="9">RhoGAP-domain-containing protein</fullName>
    </submittedName>
</protein>
<dbReference type="AlphaFoldDB" id="A0A317SHF7"/>
<feature type="coiled-coil region" evidence="5">
    <location>
        <begin position="667"/>
        <end position="721"/>
    </location>
</feature>
<evidence type="ECO:0000256" key="5">
    <source>
        <dbReference type="SAM" id="Coils"/>
    </source>
</evidence>
<feature type="compositionally biased region" description="Low complexity" evidence="6">
    <location>
        <begin position="155"/>
        <end position="168"/>
    </location>
</feature>
<dbReference type="Proteomes" id="UP000246991">
    <property type="component" value="Unassembled WGS sequence"/>
</dbReference>
<dbReference type="CDD" id="cd09394">
    <property type="entry name" value="LIM1_Rga"/>
    <property type="match status" value="1"/>
</dbReference>
<dbReference type="Pfam" id="PF00412">
    <property type="entry name" value="LIM"/>
    <property type="match status" value="1"/>
</dbReference>
<dbReference type="Gene3D" id="1.10.555.10">
    <property type="entry name" value="Rho GTPase activation protein"/>
    <property type="match status" value="1"/>
</dbReference>
<feature type="domain" description="Rho-GAP" evidence="8">
    <location>
        <begin position="991"/>
        <end position="1177"/>
    </location>
</feature>
<keyword evidence="4" id="KW-0440">LIM domain</keyword>
<feature type="compositionally biased region" description="Basic and acidic residues" evidence="6">
    <location>
        <begin position="390"/>
        <end position="402"/>
    </location>
</feature>
<dbReference type="PANTHER" id="PTHR23176:SF128">
    <property type="entry name" value="RHO GTPASE-ACTIVATING PROTEIN RGD1"/>
    <property type="match status" value="1"/>
</dbReference>
<dbReference type="InterPro" id="IPR008936">
    <property type="entry name" value="Rho_GTPase_activation_prot"/>
</dbReference>
<proteinExistence type="predicted"/>
<feature type="compositionally biased region" description="Polar residues" evidence="6">
    <location>
        <begin position="179"/>
        <end position="192"/>
    </location>
</feature>
<feature type="compositionally biased region" description="Low complexity" evidence="6">
    <location>
        <begin position="630"/>
        <end position="643"/>
    </location>
</feature>
<keyword evidence="1" id="KW-0343">GTPase activation</keyword>
<evidence type="ECO:0000256" key="3">
    <source>
        <dbReference type="ARBA" id="ARBA00022833"/>
    </source>
</evidence>
<dbReference type="InterPro" id="IPR000198">
    <property type="entry name" value="RhoGAP_dom"/>
</dbReference>
<dbReference type="GO" id="GO:0046872">
    <property type="term" value="F:metal ion binding"/>
    <property type="evidence" value="ECO:0007669"/>
    <property type="project" value="UniProtKB-KW"/>
</dbReference>
<feature type="region of interest" description="Disordered" evidence="6">
    <location>
        <begin position="250"/>
        <end position="521"/>
    </location>
</feature>
<comment type="caution">
    <text evidence="9">The sequence shown here is derived from an EMBL/GenBank/DDBJ whole genome shotgun (WGS) entry which is preliminary data.</text>
</comment>
<keyword evidence="2 4" id="KW-0479">Metal-binding</keyword>
<feature type="compositionally biased region" description="Polar residues" evidence="6">
    <location>
        <begin position="366"/>
        <end position="379"/>
    </location>
</feature>
<evidence type="ECO:0000259" key="8">
    <source>
        <dbReference type="PROSITE" id="PS50238"/>
    </source>
</evidence>
<dbReference type="InterPro" id="IPR050729">
    <property type="entry name" value="Rho-GAP"/>
</dbReference>
<feature type="region of interest" description="Disordered" evidence="6">
    <location>
        <begin position="622"/>
        <end position="644"/>
    </location>
</feature>
<dbReference type="SMART" id="SM00324">
    <property type="entry name" value="RhoGAP"/>
    <property type="match status" value="1"/>
</dbReference>
<dbReference type="Gene3D" id="2.10.110.10">
    <property type="entry name" value="Cysteine Rich Protein"/>
    <property type="match status" value="2"/>
</dbReference>
<dbReference type="OrthoDB" id="79452at2759"/>
<organism evidence="9 10">
    <name type="scientific">Tuber magnatum</name>
    <name type="common">white Piedmont truffle</name>
    <dbReference type="NCBI Taxonomy" id="42249"/>
    <lineage>
        <taxon>Eukaryota</taxon>
        <taxon>Fungi</taxon>
        <taxon>Dikarya</taxon>
        <taxon>Ascomycota</taxon>
        <taxon>Pezizomycotina</taxon>
        <taxon>Pezizomycetes</taxon>
        <taxon>Pezizales</taxon>
        <taxon>Tuberaceae</taxon>
        <taxon>Tuber</taxon>
    </lineage>
</organism>
<keyword evidence="5" id="KW-0175">Coiled coil</keyword>
<dbReference type="GO" id="GO:0005096">
    <property type="term" value="F:GTPase activator activity"/>
    <property type="evidence" value="ECO:0007669"/>
    <property type="project" value="UniProtKB-KW"/>
</dbReference>
<evidence type="ECO:0000313" key="10">
    <source>
        <dbReference type="Proteomes" id="UP000246991"/>
    </source>
</evidence>
<feature type="compositionally biased region" description="Low complexity" evidence="6">
    <location>
        <begin position="556"/>
        <end position="575"/>
    </location>
</feature>
<dbReference type="GO" id="GO:0005938">
    <property type="term" value="C:cell cortex"/>
    <property type="evidence" value="ECO:0007669"/>
    <property type="project" value="UniProtKB-ARBA"/>
</dbReference>
<dbReference type="SUPFAM" id="SSF48350">
    <property type="entry name" value="GTPase activation domain, GAP"/>
    <property type="match status" value="1"/>
</dbReference>
<evidence type="ECO:0000256" key="4">
    <source>
        <dbReference type="PROSITE-ProRule" id="PRU00125"/>
    </source>
</evidence>
<evidence type="ECO:0000256" key="1">
    <source>
        <dbReference type="ARBA" id="ARBA00022468"/>
    </source>
</evidence>
<dbReference type="Pfam" id="PF00620">
    <property type="entry name" value="RhoGAP"/>
    <property type="match status" value="1"/>
</dbReference>
<evidence type="ECO:0000256" key="6">
    <source>
        <dbReference type="SAM" id="MobiDB-lite"/>
    </source>
</evidence>
<dbReference type="STRING" id="42249.A0A317SHF7"/>
<accession>A0A317SHF7</accession>
<dbReference type="FunFam" id="2.10.110.10:FF:000044">
    <property type="entry name" value="Rho GTPase activator Rga"/>
    <property type="match status" value="1"/>
</dbReference>
<dbReference type="CDD" id="cd09395">
    <property type="entry name" value="LIM2_Rga"/>
    <property type="match status" value="1"/>
</dbReference>
<evidence type="ECO:0000256" key="2">
    <source>
        <dbReference type="ARBA" id="ARBA00022723"/>
    </source>
</evidence>
<evidence type="ECO:0000259" key="7">
    <source>
        <dbReference type="PROSITE" id="PS50023"/>
    </source>
</evidence>
<feature type="compositionally biased region" description="Polar residues" evidence="6">
    <location>
        <begin position="348"/>
        <end position="357"/>
    </location>
</feature>
<feature type="region of interest" description="Disordered" evidence="6">
    <location>
        <begin position="542"/>
        <end position="589"/>
    </location>
</feature>
<feature type="compositionally biased region" description="Low complexity" evidence="6">
    <location>
        <begin position="471"/>
        <end position="493"/>
    </location>
</feature>
<feature type="compositionally biased region" description="Basic and acidic residues" evidence="6">
    <location>
        <begin position="324"/>
        <end position="345"/>
    </location>
</feature>
<dbReference type="PANTHER" id="PTHR23176">
    <property type="entry name" value="RHO/RAC/CDC GTPASE-ACTIVATING PROTEIN"/>
    <property type="match status" value="1"/>
</dbReference>
<dbReference type="PROSITE" id="PS50023">
    <property type="entry name" value="LIM_DOMAIN_2"/>
    <property type="match status" value="1"/>
</dbReference>
<name>A0A317SHF7_9PEZI</name>